<dbReference type="RefSeq" id="WP_109759245.1">
    <property type="nucleotide sequence ID" value="NZ_CP034588.1"/>
</dbReference>
<protein>
    <submittedName>
        <fullName evidence="2">Putative enzyme related to lactoylglutathione lyase</fullName>
    </submittedName>
</protein>
<evidence type="ECO:0000259" key="1">
    <source>
        <dbReference type="PROSITE" id="PS51819"/>
    </source>
</evidence>
<dbReference type="InterPro" id="IPR004360">
    <property type="entry name" value="Glyas_Fos-R_dOase_dom"/>
</dbReference>
<dbReference type="Proteomes" id="UP000245390">
    <property type="component" value="Unassembled WGS sequence"/>
</dbReference>
<dbReference type="PROSITE" id="PS51819">
    <property type="entry name" value="VOC"/>
    <property type="match status" value="1"/>
</dbReference>
<accession>A0A316G7C6</accession>
<dbReference type="Pfam" id="PF00903">
    <property type="entry name" value="Glyoxalase"/>
    <property type="match status" value="1"/>
</dbReference>
<feature type="domain" description="VOC" evidence="1">
    <location>
        <begin position="9"/>
        <end position="123"/>
    </location>
</feature>
<keyword evidence="2" id="KW-0456">Lyase</keyword>
<sequence>MPRTRLLKGINVVSISVPDLDAAREFYSEVLGLGEPLYDLPDAGWIEFGLASGQGNISVTAAEPGWRPITGVTVVFDVEDCHDAVQALRSRNVECDDPKVFPGYVTFANFYDPFGNRLQMCSPAPD</sequence>
<dbReference type="PANTHER" id="PTHR33993:SF14">
    <property type="entry name" value="GB|AAF24581.1"/>
    <property type="match status" value="1"/>
</dbReference>
<dbReference type="GO" id="GO:0016829">
    <property type="term" value="F:lyase activity"/>
    <property type="evidence" value="ECO:0007669"/>
    <property type="project" value="UniProtKB-KW"/>
</dbReference>
<dbReference type="PANTHER" id="PTHR33993">
    <property type="entry name" value="GLYOXALASE-RELATED"/>
    <property type="match status" value="1"/>
</dbReference>
<dbReference type="InterPro" id="IPR037523">
    <property type="entry name" value="VOC_core"/>
</dbReference>
<evidence type="ECO:0000313" key="3">
    <source>
        <dbReference type="Proteomes" id="UP000245390"/>
    </source>
</evidence>
<name>A0A316G7C6_9RHOB</name>
<gene>
    <name evidence="2" type="ORF">C8D95_104236</name>
</gene>
<organism evidence="2 3">
    <name type="scientific">Silicimonas algicola</name>
    <dbReference type="NCBI Taxonomy" id="1826607"/>
    <lineage>
        <taxon>Bacteria</taxon>
        <taxon>Pseudomonadati</taxon>
        <taxon>Pseudomonadota</taxon>
        <taxon>Alphaproteobacteria</taxon>
        <taxon>Rhodobacterales</taxon>
        <taxon>Paracoccaceae</taxon>
    </lineage>
</organism>
<dbReference type="CDD" id="cd06587">
    <property type="entry name" value="VOC"/>
    <property type="match status" value="1"/>
</dbReference>
<dbReference type="KEGG" id="salo:EF888_21470"/>
<dbReference type="InterPro" id="IPR029068">
    <property type="entry name" value="Glyas_Bleomycin-R_OHBP_Dase"/>
</dbReference>
<dbReference type="EMBL" id="QGGV01000004">
    <property type="protein sequence ID" value="PWK56563.1"/>
    <property type="molecule type" value="Genomic_DNA"/>
</dbReference>
<dbReference type="OrthoDB" id="9793039at2"/>
<evidence type="ECO:0000313" key="2">
    <source>
        <dbReference type="EMBL" id="PWK56563.1"/>
    </source>
</evidence>
<proteinExistence type="predicted"/>
<dbReference type="Gene3D" id="3.10.180.10">
    <property type="entry name" value="2,3-Dihydroxybiphenyl 1,2-Dioxygenase, domain 1"/>
    <property type="match status" value="1"/>
</dbReference>
<dbReference type="InterPro" id="IPR052164">
    <property type="entry name" value="Anthracycline_SecMetBiosynth"/>
</dbReference>
<dbReference type="SUPFAM" id="SSF54593">
    <property type="entry name" value="Glyoxalase/Bleomycin resistance protein/Dihydroxybiphenyl dioxygenase"/>
    <property type="match status" value="1"/>
</dbReference>
<keyword evidence="3" id="KW-1185">Reference proteome</keyword>
<reference evidence="2 3" key="1">
    <citation type="submission" date="2018-05" db="EMBL/GenBank/DDBJ databases">
        <title>Genomic Encyclopedia of Type Strains, Phase IV (KMG-IV): sequencing the most valuable type-strain genomes for metagenomic binning, comparative biology and taxonomic classification.</title>
        <authorList>
            <person name="Goeker M."/>
        </authorList>
    </citation>
    <scope>NUCLEOTIDE SEQUENCE [LARGE SCALE GENOMIC DNA]</scope>
    <source>
        <strain evidence="2 3">DSM 103371</strain>
    </source>
</reference>
<dbReference type="AlphaFoldDB" id="A0A316G7C6"/>
<comment type="caution">
    <text evidence="2">The sequence shown here is derived from an EMBL/GenBank/DDBJ whole genome shotgun (WGS) entry which is preliminary data.</text>
</comment>